<organism evidence="1">
    <name type="scientific">Siphoviridae sp. ctt0c4</name>
    <dbReference type="NCBI Taxonomy" id="2825702"/>
    <lineage>
        <taxon>Viruses</taxon>
        <taxon>Duplodnaviria</taxon>
        <taxon>Heunggongvirae</taxon>
        <taxon>Uroviricota</taxon>
        <taxon>Caudoviricetes</taxon>
    </lineage>
</organism>
<dbReference type="EMBL" id="BK016188">
    <property type="protein sequence ID" value="DAG01186.1"/>
    <property type="molecule type" value="Genomic_DNA"/>
</dbReference>
<sequence length="562" mass="63293">MDVKIQINGTFLDGLTKTEVKLSINASSPYSFGESTRTYSANIKAPRNQVNDGIFYQMRNFGYVMRDTKYEAKIYLGGIAINKRFKAKVTCDEESYSIALSQSDLKMSQLPKEVVEATLIDSNVGNTRFFRASDLIKQALGTVNPVTFPAIDYGGYVPGLIIENKGQIGITDLLVGKSVTVFWRYASETDDGTKYFRGNALDIKEYDTRTAMTAPGGVTESTVAVVTMDNNAYITLDMSKVGTVLNYVVLKAVYNNQTVAIFQKDGEQNDITQVRYKYVSTTMNIPIRNFYGFYISRDINDYNKLNALPPSFMSPDEAVNLSGKITSLQNTAGLTQEFGNCGVSDAITYLTDICKIFQWGWEFTLTEDVNGNTNVNVNVYKLIADEARNVAQKGPITFNDSRQDWSDFYLSTDKIEDSEGFPNTAVFKIGDYFKSLQVSKASFTAKGDIVESNVPYPQDGTYPRFAIRKGSIGSGSTWVEYFRSINYTQSLQKYYGLFSDALDVTIKAKIPYYYIENKYKENGVVWFKQLNAFFYIRSITDYNLSTQECKVKLTKINLLRQK</sequence>
<name>A0A8S5V357_9CAUD</name>
<proteinExistence type="predicted"/>
<protein>
    <submittedName>
        <fullName evidence="1">Uncharacterized protein</fullName>
    </submittedName>
</protein>
<reference evidence="1" key="1">
    <citation type="journal article" date="2021" name="Proc. Natl. Acad. Sci. U.S.A.">
        <title>A Catalog of Tens of Thousands of Viruses from Human Metagenomes Reveals Hidden Associations with Chronic Diseases.</title>
        <authorList>
            <person name="Tisza M.J."/>
            <person name="Buck C.B."/>
        </authorList>
    </citation>
    <scope>NUCLEOTIDE SEQUENCE</scope>
    <source>
        <strain evidence="1">Ctt0c4</strain>
    </source>
</reference>
<evidence type="ECO:0000313" key="1">
    <source>
        <dbReference type="EMBL" id="DAG01186.1"/>
    </source>
</evidence>
<accession>A0A8S5V357</accession>